<dbReference type="RefSeq" id="WP_154155263.1">
    <property type="nucleotide sequence ID" value="NZ_SZWE01000003.1"/>
</dbReference>
<keyword evidence="3" id="KW-0540">Nuclease</keyword>
<reference evidence="3 4" key="1">
    <citation type="submission" date="2019-05" db="EMBL/GenBank/DDBJ databases">
        <title>Roseovarius bejariae sp. nov., a moderately halophylic bacterium isolated from a saline soil in Rambla Salada (Murcia).</title>
        <authorList>
            <person name="Castro D.J."/>
            <person name="Gomez-Altuve A."/>
            <person name="Reina J.C."/>
            <person name="Rodriguez M."/>
            <person name="Sampedro I."/>
            <person name="Llamas I."/>
            <person name="Martinez-Checa F."/>
        </authorList>
    </citation>
    <scope>NUCLEOTIDE SEQUENCE [LARGE SCALE GENOMIC DNA]</scope>
    <source>
        <strain evidence="3 4">A21</strain>
    </source>
</reference>
<dbReference type="OrthoDB" id="98563at2"/>
<dbReference type="EMBL" id="SZWE01000003">
    <property type="protein sequence ID" value="MRU17115.1"/>
    <property type="molecule type" value="Genomic_DNA"/>
</dbReference>
<gene>
    <name evidence="3" type="ORF">FDP25_16870</name>
</gene>
<evidence type="ECO:0000256" key="1">
    <source>
        <dbReference type="SAM" id="MobiDB-lite"/>
    </source>
</evidence>
<evidence type="ECO:0000259" key="2">
    <source>
        <dbReference type="Pfam" id="PF03432"/>
    </source>
</evidence>
<keyword evidence="4" id="KW-1185">Reference proteome</keyword>
<name>A0A844CUL7_9RHOB</name>
<evidence type="ECO:0000313" key="4">
    <source>
        <dbReference type="Proteomes" id="UP000564704"/>
    </source>
</evidence>
<protein>
    <submittedName>
        <fullName evidence="3">Endonuclease</fullName>
    </submittedName>
</protein>
<sequence>MPKVDAVSAVTGDLFAEGWSRVRGSMQGLTGEPKRLQMARAARGHRAAVFKAIRSGGCHTRAELVRQLDYLTTKSSHIVDSRGVLDGKETLTGKEIEAVADRYVRRWSDGFHPKLGQTTHMLMSFPIGTKGEDVRDIASEVCERFFSNDEDGRHFDYLIAVHEDRDHPHAHVVLNRKSQEGEFFYLGRDHHFNYDAFRIAMVEAAEKIGVRLEATRRVHRGVIDYPPRTREVYAAREEGRAALGRERFGGDLTATQAEIKAMAREYAQLGAKEPDGELRAPLMRAGGVLESGGQLEPTGHVYTAEALRARFNAAHERAQARIEAASPAERPGMQKHVYDTLKPLAHTKPLDERSHLLNEPPSDTEIYSTRNIDPARLERLRDPEIESHIGWALIGTGISSESVIARIEAGADNEALENDWLDEDARQIAAYKGLNLQDADDNARTWDMLNRAFDRIAIRLNREGILRTDGIEAEDHGFHFEKEAFEDRCRAIRQDLRDEGLNEDDLEARRDDIDGLALHQLKQEQADYLARHRDIIGSPEDVYRANAEGEREIVDLLLLRQFADVTEAVMKDAGTETDPVSTVAGAYLETYPDMPKHLARGLGDTHVLAAALWAQTGKKEWEAELERRAETRALRESDPRVPKGQEKPVTDIKPLDISNFPDIARTVAYEKLEPSEQRETA</sequence>
<keyword evidence="3" id="KW-0255">Endonuclease</keyword>
<proteinExistence type="predicted"/>
<organism evidence="3 4">
    <name type="scientific">Roseovarius bejariae</name>
    <dbReference type="NCBI Taxonomy" id="2576383"/>
    <lineage>
        <taxon>Bacteria</taxon>
        <taxon>Pseudomonadati</taxon>
        <taxon>Pseudomonadota</taxon>
        <taxon>Alphaproteobacteria</taxon>
        <taxon>Rhodobacterales</taxon>
        <taxon>Roseobacteraceae</taxon>
        <taxon>Roseovarius</taxon>
    </lineage>
</organism>
<feature type="non-terminal residue" evidence="3">
    <location>
        <position position="681"/>
    </location>
</feature>
<evidence type="ECO:0000313" key="3">
    <source>
        <dbReference type="EMBL" id="MRU17115.1"/>
    </source>
</evidence>
<feature type="domain" description="MobA/VirD2-like nuclease" evidence="2">
    <location>
        <begin position="78"/>
        <end position="205"/>
    </location>
</feature>
<feature type="region of interest" description="Disordered" evidence="1">
    <location>
        <begin position="631"/>
        <end position="655"/>
    </location>
</feature>
<accession>A0A844CUL7</accession>
<dbReference type="AlphaFoldDB" id="A0A844CUL7"/>
<dbReference type="InterPro" id="IPR005094">
    <property type="entry name" value="Endonuclease_MobA/VirD2"/>
</dbReference>
<keyword evidence="3" id="KW-0378">Hydrolase</keyword>
<comment type="caution">
    <text evidence="3">The sequence shown here is derived from an EMBL/GenBank/DDBJ whole genome shotgun (WGS) entry which is preliminary data.</text>
</comment>
<dbReference type="Pfam" id="PF03432">
    <property type="entry name" value="Relaxase"/>
    <property type="match status" value="1"/>
</dbReference>
<feature type="compositionally biased region" description="Basic and acidic residues" evidence="1">
    <location>
        <begin position="631"/>
        <end position="654"/>
    </location>
</feature>
<dbReference type="Proteomes" id="UP000564704">
    <property type="component" value="Unassembled WGS sequence"/>
</dbReference>
<dbReference type="GO" id="GO:0004519">
    <property type="term" value="F:endonuclease activity"/>
    <property type="evidence" value="ECO:0007669"/>
    <property type="project" value="UniProtKB-KW"/>
</dbReference>